<protein>
    <submittedName>
        <fullName evidence="1">Uncharacterized protein</fullName>
    </submittedName>
</protein>
<dbReference type="EMBL" id="CAICTM010000009">
    <property type="protein sequence ID" value="CAB9496785.1"/>
    <property type="molecule type" value="Genomic_DNA"/>
</dbReference>
<proteinExistence type="predicted"/>
<sequence length="409" mass="46574">MASPLKQSSRSWAMLALGASVFVVLTTLRSNLGLSVNCDSLLPSQLAVEMDIPRIGRFRESTKDKQQKSSRHATVMGMATNYDVGAFRRFVGSLRRSGYLGHIILAISPNPQRGVVEYLTSHNVTMKRLTLVNCSTDILSMGGETPSKMDSHAVEVMTCADPYPDLKLRWGRFALLRDYLLDCRECTGPVLVADVRDTYFQRDPFGPEAPHVQGLQVFEEHRTMRTTHWLVKGPVERCKAISIFDKPMLCSGTTVGTRDAMLRYLNDMVAEMRVWMQDPKCCCNKMNGDDQSIHNYLYYTQQLPYATSQRNRVGLVHTVGSQGAMLFNAKRKRNMEELNMTQRDASRKAYTSGEDEAKGTWLGLEHDLTDKHGFFIDFDGQRSFIIHQYDRFGWPMDQWLDRKSGLRDR</sequence>
<dbReference type="OrthoDB" id="40970at2759"/>
<accession>A0A9N8D7S1</accession>
<reference evidence="1" key="1">
    <citation type="submission" date="2020-06" db="EMBL/GenBank/DDBJ databases">
        <authorList>
            <consortium name="Plant Systems Biology data submission"/>
        </authorList>
    </citation>
    <scope>NUCLEOTIDE SEQUENCE</scope>
    <source>
        <strain evidence="1">D6</strain>
    </source>
</reference>
<evidence type="ECO:0000313" key="2">
    <source>
        <dbReference type="Proteomes" id="UP001153069"/>
    </source>
</evidence>
<gene>
    <name evidence="1" type="ORF">SEMRO_9_G007510.1</name>
</gene>
<comment type="caution">
    <text evidence="1">The sequence shown here is derived from an EMBL/GenBank/DDBJ whole genome shotgun (WGS) entry which is preliminary data.</text>
</comment>
<dbReference type="Proteomes" id="UP001153069">
    <property type="component" value="Unassembled WGS sequence"/>
</dbReference>
<dbReference type="AlphaFoldDB" id="A0A9N8D7S1"/>
<evidence type="ECO:0000313" key="1">
    <source>
        <dbReference type="EMBL" id="CAB9496785.1"/>
    </source>
</evidence>
<keyword evidence="2" id="KW-1185">Reference proteome</keyword>
<organism evidence="1 2">
    <name type="scientific">Seminavis robusta</name>
    <dbReference type="NCBI Taxonomy" id="568900"/>
    <lineage>
        <taxon>Eukaryota</taxon>
        <taxon>Sar</taxon>
        <taxon>Stramenopiles</taxon>
        <taxon>Ochrophyta</taxon>
        <taxon>Bacillariophyta</taxon>
        <taxon>Bacillariophyceae</taxon>
        <taxon>Bacillariophycidae</taxon>
        <taxon>Naviculales</taxon>
        <taxon>Naviculaceae</taxon>
        <taxon>Seminavis</taxon>
    </lineage>
</organism>
<name>A0A9N8D7S1_9STRA</name>